<sequence length="137" mass="15495">MKLTQYYPVLMVADVSEVSSFYQAHFGFRPLFESDWYVHLQSVEDENVNLAILDGDHDTIPEAARGRVSGMLLNFEVADIDAIYDELKAKGLPILLQLRDEPFGQRHFITRDPSGVLIDIIKPIPPSEEFLAQFAVA</sequence>
<dbReference type="RefSeq" id="WP_130038465.1">
    <property type="nucleotide sequence ID" value="NZ_JACCEV010000001.1"/>
</dbReference>
<accession>A0A853GZ86</accession>
<dbReference type="PROSITE" id="PS51819">
    <property type="entry name" value="VOC"/>
    <property type="match status" value="1"/>
</dbReference>
<dbReference type="InterPro" id="IPR037523">
    <property type="entry name" value="VOC_core"/>
</dbReference>
<dbReference type="InterPro" id="IPR029068">
    <property type="entry name" value="Glyas_Bleomycin-R_OHBP_Dase"/>
</dbReference>
<dbReference type="InterPro" id="IPR004360">
    <property type="entry name" value="Glyas_Fos-R_dOase_dom"/>
</dbReference>
<keyword evidence="4" id="KW-1185">Reference proteome</keyword>
<proteinExistence type="predicted"/>
<name>A0A853GZ86_9BURK</name>
<dbReference type="AlphaFoldDB" id="A0A853GZ86"/>
<reference evidence="3 4" key="1">
    <citation type="submission" date="2020-07" db="EMBL/GenBank/DDBJ databases">
        <title>Taxonomic revisions and descriptions of new bacterial species based on genomic comparisons in the high-G+C-content subgroup of the family Alcaligenaceae.</title>
        <authorList>
            <person name="Szabo A."/>
            <person name="Felfoldi T."/>
        </authorList>
    </citation>
    <scope>NUCLEOTIDE SEQUENCE [LARGE SCALE GENOMIC DNA]</scope>
    <source>
        <strain evidence="3 4">DSM 25667</strain>
    </source>
</reference>
<dbReference type="PANTHER" id="PTHR43048">
    <property type="entry name" value="METHYLMALONYL-COA EPIMERASE"/>
    <property type="match status" value="1"/>
</dbReference>
<dbReference type="InterPro" id="IPR051785">
    <property type="entry name" value="MMCE/EMCE_epimerase"/>
</dbReference>
<comment type="caution">
    <text evidence="3">The sequence shown here is derived from an EMBL/GenBank/DDBJ whole genome shotgun (WGS) entry which is preliminary data.</text>
</comment>
<dbReference type="EMBL" id="JACCEV010000001">
    <property type="protein sequence ID" value="NYT84365.1"/>
    <property type="molecule type" value="Genomic_DNA"/>
</dbReference>
<evidence type="ECO:0000313" key="4">
    <source>
        <dbReference type="Proteomes" id="UP000554144"/>
    </source>
</evidence>
<dbReference type="GO" id="GO:0004493">
    <property type="term" value="F:methylmalonyl-CoA epimerase activity"/>
    <property type="evidence" value="ECO:0007669"/>
    <property type="project" value="TreeGrafter"/>
</dbReference>
<dbReference type="OrthoDB" id="9797663at2"/>
<feature type="domain" description="VOC" evidence="2">
    <location>
        <begin position="4"/>
        <end position="123"/>
    </location>
</feature>
<gene>
    <name evidence="3" type="ORF">H0A62_02005</name>
</gene>
<dbReference type="Gene3D" id="3.30.720.120">
    <property type="match status" value="1"/>
</dbReference>
<dbReference type="GO" id="GO:0046872">
    <property type="term" value="F:metal ion binding"/>
    <property type="evidence" value="ECO:0007669"/>
    <property type="project" value="UniProtKB-KW"/>
</dbReference>
<organism evidence="3 4">
    <name type="scientific">Pollutimonas harenae</name>
    <dbReference type="NCBI Taxonomy" id="657015"/>
    <lineage>
        <taxon>Bacteria</taxon>
        <taxon>Pseudomonadati</taxon>
        <taxon>Pseudomonadota</taxon>
        <taxon>Betaproteobacteria</taxon>
        <taxon>Burkholderiales</taxon>
        <taxon>Alcaligenaceae</taxon>
        <taxon>Pollutimonas</taxon>
    </lineage>
</organism>
<dbReference type="Pfam" id="PF00903">
    <property type="entry name" value="Glyoxalase"/>
    <property type="match status" value="1"/>
</dbReference>
<dbReference type="GO" id="GO:0046491">
    <property type="term" value="P:L-methylmalonyl-CoA metabolic process"/>
    <property type="evidence" value="ECO:0007669"/>
    <property type="project" value="TreeGrafter"/>
</dbReference>
<dbReference type="Proteomes" id="UP000554144">
    <property type="component" value="Unassembled WGS sequence"/>
</dbReference>
<protein>
    <submittedName>
        <fullName evidence="3">VOC family protein</fullName>
    </submittedName>
</protein>
<keyword evidence="1" id="KW-0479">Metal-binding</keyword>
<dbReference type="SUPFAM" id="SSF54593">
    <property type="entry name" value="Glyoxalase/Bleomycin resistance protein/Dihydroxybiphenyl dioxygenase"/>
    <property type="match status" value="1"/>
</dbReference>
<evidence type="ECO:0000259" key="2">
    <source>
        <dbReference type="PROSITE" id="PS51819"/>
    </source>
</evidence>
<dbReference type="PANTHER" id="PTHR43048:SF4">
    <property type="entry name" value="RING-CLEAVING DIOXYGENASE-RELATED"/>
    <property type="match status" value="1"/>
</dbReference>
<dbReference type="Gene3D" id="3.30.720.110">
    <property type="match status" value="1"/>
</dbReference>
<evidence type="ECO:0000313" key="3">
    <source>
        <dbReference type="EMBL" id="NYT84365.1"/>
    </source>
</evidence>
<evidence type="ECO:0000256" key="1">
    <source>
        <dbReference type="ARBA" id="ARBA00022723"/>
    </source>
</evidence>